<keyword evidence="1" id="KW-0547">Nucleotide-binding</keyword>
<evidence type="ECO:0000256" key="2">
    <source>
        <dbReference type="ARBA" id="ARBA00023134"/>
    </source>
</evidence>
<feature type="domain" description="GTP-eEF1A C-terminal" evidence="3">
    <location>
        <begin position="99"/>
        <end position="150"/>
    </location>
</feature>
<keyword evidence="5" id="KW-1185">Reference proteome</keyword>
<dbReference type="AlphaFoldDB" id="A0A6D2KT94"/>
<gene>
    <name evidence="4" type="ORF">MERR_LOCUS42782</name>
</gene>
<name>A0A6D2KT94_9BRAS</name>
<dbReference type="Proteomes" id="UP000467841">
    <property type="component" value="Unassembled WGS sequence"/>
</dbReference>
<comment type="caution">
    <text evidence="4">The sequence shown here is derived from an EMBL/GenBank/DDBJ whole genome shotgun (WGS) entry which is preliminary data.</text>
</comment>
<dbReference type="GO" id="GO:0005525">
    <property type="term" value="F:GTP binding"/>
    <property type="evidence" value="ECO:0007669"/>
    <property type="project" value="UniProtKB-KW"/>
</dbReference>
<protein>
    <recommendedName>
        <fullName evidence="3">GTP-eEF1A C-terminal domain-containing protein</fullName>
    </recommendedName>
</protein>
<dbReference type="InterPro" id="IPR054696">
    <property type="entry name" value="GTP-eEF1A_C"/>
</dbReference>
<dbReference type="InterPro" id="IPR009001">
    <property type="entry name" value="Transl_elong_EF1A/Init_IF2_C"/>
</dbReference>
<dbReference type="EMBL" id="CACVBM020001607">
    <property type="protein sequence ID" value="CAA7055546.1"/>
    <property type="molecule type" value="Genomic_DNA"/>
</dbReference>
<keyword evidence="2" id="KW-0342">GTP-binding</keyword>
<evidence type="ECO:0000259" key="3">
    <source>
        <dbReference type="Pfam" id="PF22594"/>
    </source>
</evidence>
<dbReference type="Pfam" id="PF22594">
    <property type="entry name" value="GTP-eEF1A_C"/>
    <property type="match status" value="1"/>
</dbReference>
<reference evidence="4" key="1">
    <citation type="submission" date="2020-01" db="EMBL/GenBank/DDBJ databases">
        <authorList>
            <person name="Mishra B."/>
        </authorList>
    </citation>
    <scope>NUCLEOTIDE SEQUENCE [LARGE SCALE GENOMIC DNA]</scope>
</reference>
<evidence type="ECO:0000313" key="4">
    <source>
        <dbReference type="EMBL" id="CAA7055546.1"/>
    </source>
</evidence>
<evidence type="ECO:0000256" key="1">
    <source>
        <dbReference type="ARBA" id="ARBA00022741"/>
    </source>
</evidence>
<organism evidence="4 5">
    <name type="scientific">Microthlaspi erraticum</name>
    <dbReference type="NCBI Taxonomy" id="1685480"/>
    <lineage>
        <taxon>Eukaryota</taxon>
        <taxon>Viridiplantae</taxon>
        <taxon>Streptophyta</taxon>
        <taxon>Embryophyta</taxon>
        <taxon>Tracheophyta</taxon>
        <taxon>Spermatophyta</taxon>
        <taxon>Magnoliopsida</taxon>
        <taxon>eudicotyledons</taxon>
        <taxon>Gunneridae</taxon>
        <taxon>Pentapetalae</taxon>
        <taxon>rosids</taxon>
        <taxon>malvids</taxon>
        <taxon>Brassicales</taxon>
        <taxon>Brassicaceae</taxon>
        <taxon>Coluteocarpeae</taxon>
        <taxon>Microthlaspi</taxon>
    </lineage>
</organism>
<proteinExistence type="predicted"/>
<accession>A0A6D2KT94</accession>
<sequence length="166" mass="18274">MEWFCGRTITFIANGERIAATSDDDGANGKRLKSLDNDASPFLFFFLNFTHPIVTCHMAKCLFKHGHVDHANCEIGDLKAYSEEGEPALTRSCFSGVFIERRSPFVKGGESAICKIEVSEPISLERLCDCPRLGRVVLSYAGKTIALGTVVQLDGEMHVGDIPFNE</sequence>
<dbReference type="Gene3D" id="2.40.30.10">
    <property type="entry name" value="Translation factors"/>
    <property type="match status" value="1"/>
</dbReference>
<dbReference type="SUPFAM" id="SSF50465">
    <property type="entry name" value="EF-Tu/eEF-1alpha/eIF2-gamma C-terminal domain"/>
    <property type="match status" value="1"/>
</dbReference>
<evidence type="ECO:0000313" key="5">
    <source>
        <dbReference type="Proteomes" id="UP000467841"/>
    </source>
</evidence>